<organism evidence="3 4">
    <name type="scientific">Brevundimonas phage vB_BgoS-Bajun</name>
    <dbReference type="NCBI Taxonomy" id="2948594"/>
    <lineage>
        <taxon>Viruses</taxon>
        <taxon>Duplodnaviria</taxon>
        <taxon>Heunggongvirae</taxon>
        <taxon>Uroviricota</taxon>
        <taxon>Caudoviricetes</taxon>
        <taxon>Dolichocephalovirinae</taxon>
    </lineage>
</organism>
<protein>
    <submittedName>
        <fullName evidence="3">DNA primase</fullName>
    </submittedName>
</protein>
<evidence type="ECO:0000313" key="3">
    <source>
        <dbReference type="EMBL" id="UTC29717.1"/>
    </source>
</evidence>
<dbReference type="Pfam" id="PF18818">
    <property type="entry name" value="MPTase-PolyVal"/>
    <property type="match status" value="1"/>
</dbReference>
<evidence type="ECO:0000259" key="2">
    <source>
        <dbReference type="Pfam" id="PF18818"/>
    </source>
</evidence>
<keyword evidence="4" id="KW-1185">Reference proteome</keyword>
<evidence type="ECO:0000259" key="1">
    <source>
        <dbReference type="Pfam" id="PF08401"/>
    </source>
</evidence>
<dbReference type="PIRSF" id="PIRSF037112">
    <property type="entry name" value="Antirestriction_ArdC"/>
    <property type="match status" value="1"/>
</dbReference>
<dbReference type="EMBL" id="ON529858">
    <property type="protein sequence ID" value="UTC29717.1"/>
    <property type="molecule type" value="Genomic_DNA"/>
</dbReference>
<dbReference type="InterPro" id="IPR041459">
    <property type="entry name" value="MPTase-PolyVal"/>
</dbReference>
<gene>
    <name evidence="3" type="ORF">BAJUN_00870</name>
</gene>
<evidence type="ECO:0000313" key="4">
    <source>
        <dbReference type="Proteomes" id="UP001057427"/>
    </source>
</evidence>
<dbReference type="Pfam" id="PF08401">
    <property type="entry name" value="ArdcN"/>
    <property type="match status" value="1"/>
</dbReference>
<accession>A0A9E7N6Y7</accession>
<dbReference type="InterPro" id="IPR013610">
    <property type="entry name" value="ArdC_N"/>
</dbReference>
<reference evidence="3" key="1">
    <citation type="submission" date="2022-05" db="EMBL/GenBank/DDBJ databases">
        <authorList>
            <person name="Friedrich I."/>
            <person name="Poehlein A."/>
            <person name="Schneider D."/>
            <person name="Hertel R."/>
            <person name="Daniel R."/>
        </authorList>
    </citation>
    <scope>NUCLEOTIDE SEQUENCE</scope>
</reference>
<feature type="domain" description="N-terminal" evidence="1">
    <location>
        <begin position="25"/>
        <end position="145"/>
    </location>
</feature>
<dbReference type="InterPro" id="IPR017113">
    <property type="entry name" value="Antirestriction_ArdC"/>
</dbReference>
<dbReference type="GO" id="GO:0003697">
    <property type="term" value="F:single-stranded DNA binding"/>
    <property type="evidence" value="ECO:0007669"/>
    <property type="project" value="InterPro"/>
</dbReference>
<dbReference type="Proteomes" id="UP001057427">
    <property type="component" value="Segment"/>
</dbReference>
<sequence length="343" mass="37369">MTKTAAKTKKPAAKKAYKADGPKVDLYAVVTDKIVAALEAGVRPWMKPWNAPAGGSFGGQLPRRVTGQAYTGINVVLLWAEASDRGYANPTWMTFKQAIELKGGVRKGEKGTTIVYASKFKKDVDDGKGGTKEAWIPFLKSYTVFNVEQIDGLPEKFYLKAEEPVTVDEAVKAKLERIEHADAFFLATGGVVKHGGGRAFFTQGGDYIQMPEFDSFKEAEGYYATLGHEFVHWTGSDKRLNRVFGAKFGDEAYAAEELVAELGSAFLCATLGITPEVREDHAAYIQSWLKVLKGDKRFIFTAASLATKAVEHLSAYSEEDADLGEPDTIIEAVEEDAALAMAA</sequence>
<feature type="domain" description="Polyvalent protein metallopeptidase" evidence="2">
    <location>
        <begin position="179"/>
        <end position="304"/>
    </location>
</feature>
<proteinExistence type="predicted"/>
<name>A0A9E7N6Y7_9CAUD</name>